<protein>
    <submittedName>
        <fullName evidence="1">Uncharacterized protein</fullName>
    </submittedName>
</protein>
<gene>
    <name evidence="1" type="ORF">SDC9_157896</name>
</gene>
<proteinExistence type="predicted"/>
<dbReference type="AlphaFoldDB" id="A0A645F8H1"/>
<name>A0A645F8H1_9ZZZZ</name>
<evidence type="ECO:0000313" key="1">
    <source>
        <dbReference type="EMBL" id="MPN10601.1"/>
    </source>
</evidence>
<comment type="caution">
    <text evidence="1">The sequence shown here is derived from an EMBL/GenBank/DDBJ whole genome shotgun (WGS) entry which is preliminary data.</text>
</comment>
<organism evidence="1">
    <name type="scientific">bioreactor metagenome</name>
    <dbReference type="NCBI Taxonomy" id="1076179"/>
    <lineage>
        <taxon>unclassified sequences</taxon>
        <taxon>metagenomes</taxon>
        <taxon>ecological metagenomes</taxon>
    </lineage>
</organism>
<sequence length="140" mass="16237">MDYLYNPAEKQIRILGENVMDKYTKEELEQALQIVSSVISRCEKIQPKFLEGTSQYTLLKNRIKALYISKSLIIDENVMDKYIKEELIEALRPVSSIISKCEKAQQKFEEGTSNSTRFKKMIKAMYISKSLITDEISKRG</sequence>
<reference evidence="1" key="1">
    <citation type="submission" date="2019-08" db="EMBL/GenBank/DDBJ databases">
        <authorList>
            <person name="Kucharzyk K."/>
            <person name="Murdoch R.W."/>
            <person name="Higgins S."/>
            <person name="Loffler F."/>
        </authorList>
    </citation>
    <scope>NUCLEOTIDE SEQUENCE</scope>
</reference>
<dbReference type="EMBL" id="VSSQ01056765">
    <property type="protein sequence ID" value="MPN10601.1"/>
    <property type="molecule type" value="Genomic_DNA"/>
</dbReference>
<accession>A0A645F8H1</accession>